<feature type="domain" description="ISXO2-like transposase" evidence="1">
    <location>
        <begin position="1"/>
        <end position="116"/>
    </location>
</feature>
<evidence type="ECO:0000259" key="1">
    <source>
        <dbReference type="SMART" id="SM01126"/>
    </source>
</evidence>
<dbReference type="Proteomes" id="UP001155034">
    <property type="component" value="Unassembled WGS sequence"/>
</dbReference>
<evidence type="ECO:0000313" key="2">
    <source>
        <dbReference type="EMBL" id="MCS3867083.1"/>
    </source>
</evidence>
<proteinExistence type="predicted"/>
<accession>A0A9X2Z2N3</accession>
<dbReference type="InterPro" id="IPR024445">
    <property type="entry name" value="Tnp_ISXO2-like"/>
</dbReference>
<dbReference type="AlphaFoldDB" id="A0A9X2Z2N3"/>
<protein>
    <submittedName>
        <fullName evidence="2">Transposase-like protein</fullName>
    </submittedName>
</protein>
<organism evidence="2 3">
    <name type="scientific">Salinibacter ruber</name>
    <dbReference type="NCBI Taxonomy" id="146919"/>
    <lineage>
        <taxon>Bacteria</taxon>
        <taxon>Pseudomonadati</taxon>
        <taxon>Rhodothermota</taxon>
        <taxon>Rhodothermia</taxon>
        <taxon>Rhodothermales</taxon>
        <taxon>Salinibacteraceae</taxon>
        <taxon>Salinibacter</taxon>
    </lineage>
</organism>
<name>A0A9X2Z2N3_9BACT</name>
<reference evidence="2" key="1">
    <citation type="submission" date="2022-08" db="EMBL/GenBank/DDBJ databases">
        <title>Genomic Encyclopedia of Type Strains, Phase V (KMG-V): Genome sequencing to study the core and pangenomes of soil and plant-associated prokaryotes.</title>
        <authorList>
            <person name="Whitman W."/>
        </authorList>
    </citation>
    <scope>NUCLEOTIDE SEQUENCE</scope>
    <source>
        <strain evidence="2">SP2016B</strain>
    </source>
</reference>
<dbReference type="SMART" id="SM01126">
    <property type="entry name" value="DDE_Tnp_IS1595"/>
    <property type="match status" value="1"/>
</dbReference>
<dbReference type="EMBL" id="JANTYZ010000049">
    <property type="protein sequence ID" value="MCS3867083.1"/>
    <property type="molecule type" value="Genomic_DNA"/>
</dbReference>
<sequence>MVGRETGWACFRVCLDTTEETIRRAVTEETAEKACVFTDENRSYLWLESEEESRTRKAIDHSEGWAEDRDGDGTREVHVNTIEGIWTSLRNRLRRFRGVHKDHLSGYVAMFELAFNHDRVTPALLQRMCGV</sequence>
<dbReference type="Pfam" id="PF12762">
    <property type="entry name" value="DDE_Tnp_IS1595"/>
    <property type="match status" value="1"/>
</dbReference>
<comment type="caution">
    <text evidence="2">The sequence shown here is derived from an EMBL/GenBank/DDBJ whole genome shotgun (WGS) entry which is preliminary data.</text>
</comment>
<gene>
    <name evidence="2" type="ORF">GGP82_003668</name>
</gene>
<evidence type="ECO:0000313" key="3">
    <source>
        <dbReference type="Proteomes" id="UP001155034"/>
    </source>
</evidence>